<organism evidence="5 6">
    <name type="scientific">Mesorhabditis belari</name>
    <dbReference type="NCBI Taxonomy" id="2138241"/>
    <lineage>
        <taxon>Eukaryota</taxon>
        <taxon>Metazoa</taxon>
        <taxon>Ecdysozoa</taxon>
        <taxon>Nematoda</taxon>
        <taxon>Chromadorea</taxon>
        <taxon>Rhabditida</taxon>
        <taxon>Rhabditina</taxon>
        <taxon>Rhabditomorpha</taxon>
        <taxon>Rhabditoidea</taxon>
        <taxon>Rhabditidae</taxon>
        <taxon>Mesorhabditinae</taxon>
        <taxon>Mesorhabditis</taxon>
    </lineage>
</organism>
<name>A0AAF3EYA5_9BILA</name>
<dbReference type="InterPro" id="IPR011765">
    <property type="entry name" value="Pept_M16_N"/>
</dbReference>
<dbReference type="GO" id="GO:0046872">
    <property type="term" value="F:metal ion binding"/>
    <property type="evidence" value="ECO:0007669"/>
    <property type="project" value="InterPro"/>
</dbReference>
<reference evidence="6" key="1">
    <citation type="submission" date="2024-02" db="UniProtKB">
        <authorList>
            <consortium name="WormBaseParasite"/>
        </authorList>
    </citation>
    <scope>IDENTIFICATION</scope>
</reference>
<dbReference type="PANTHER" id="PTHR11851:SF49">
    <property type="entry name" value="MITOCHONDRIAL-PROCESSING PEPTIDASE SUBUNIT ALPHA"/>
    <property type="match status" value="1"/>
</dbReference>
<dbReference type="Pfam" id="PF05193">
    <property type="entry name" value="Peptidase_M16_C"/>
    <property type="match status" value="1"/>
</dbReference>
<accession>A0AAF3EYA5</accession>
<dbReference type="InterPro" id="IPR007863">
    <property type="entry name" value="Peptidase_M16_C"/>
</dbReference>
<dbReference type="Gene3D" id="3.30.830.10">
    <property type="entry name" value="Metalloenzyme, LuxS/M16 peptidase-like"/>
    <property type="match status" value="2"/>
</dbReference>
<keyword evidence="5" id="KW-1185">Reference proteome</keyword>
<dbReference type="PANTHER" id="PTHR11851">
    <property type="entry name" value="METALLOPROTEASE"/>
    <property type="match status" value="1"/>
</dbReference>
<feature type="domain" description="Peptidase M16 N-terminal" evidence="3">
    <location>
        <begin position="63"/>
        <end position="207"/>
    </location>
</feature>
<dbReference type="GO" id="GO:0006627">
    <property type="term" value="P:protein processing involved in protein targeting to mitochondrion"/>
    <property type="evidence" value="ECO:0007669"/>
    <property type="project" value="TreeGrafter"/>
</dbReference>
<dbReference type="SUPFAM" id="SSF63411">
    <property type="entry name" value="LuxS/MPP-like metallohydrolase"/>
    <property type="match status" value="2"/>
</dbReference>
<comment type="similarity">
    <text evidence="2">Belongs to the peptidase M16 family.</text>
</comment>
<evidence type="ECO:0008006" key="7">
    <source>
        <dbReference type="Google" id="ProtNLM"/>
    </source>
</evidence>
<sequence length="525" mass="58758">MLKKALLRSCRHYSTIKDPTKVCLKEHLVLPYSTSTVKSATDNSTHAYVPFDTQMSKLSNGLRVASEEYIGEFCTVGVAIESGSRFEALHPKGLTNIIEKLAFASTLKHSSREEIASVLEKSGALVDCQSTRDTIIYATSCHRDRLSEMLEIISNAIFRPKIHPEEIMDAFSASDFESKELGEQIEIEPFLNDRIHQAAFRSNTLGFSKYGNPEAFSEISRERIFGYLSKYYAPNRIVLAGVGVPHKEFYSLAETYFDERTSTWALDKSILHEKVPEIDQSTTQYTGGEIRKKCDLSQVGLGTPYPHLAHVALGFEGAGYRSEDFVPFCVLQALLGGGGSFSAGGPGKGMFTRLYVDVLNRCHWLYRCTAFNYSYSDAGLFCIQASCPPDNLNEALIVIADQFLRLGEGVDDDELSRAKVQLKSQIMMNLEVRPVIFEDLARQVIAHGHRRKPEETMRLIDNVTNEDIVRVAQKMLHSKPSLVGFGEIDGLSKKAVGLPKFDQLEEAIAQRDLRVLIPKKVFSWQ</sequence>
<evidence type="ECO:0000256" key="1">
    <source>
        <dbReference type="ARBA" id="ARBA00002123"/>
    </source>
</evidence>
<evidence type="ECO:0000313" key="5">
    <source>
        <dbReference type="Proteomes" id="UP000887575"/>
    </source>
</evidence>
<comment type="function">
    <text evidence="1">Substrate recognition and binding subunit of the essential mitochondrial processing protease (MPP), which cleaves the mitochondrial sequence off newly imported precursors proteins.</text>
</comment>
<dbReference type="InterPro" id="IPR050361">
    <property type="entry name" value="MPP/UQCRC_Complex"/>
</dbReference>
<evidence type="ECO:0000313" key="6">
    <source>
        <dbReference type="WBParaSite" id="MBELARI_LOCUS18515.1"/>
    </source>
</evidence>
<dbReference type="Pfam" id="PF00675">
    <property type="entry name" value="Peptidase_M16"/>
    <property type="match status" value="1"/>
</dbReference>
<proteinExistence type="inferred from homology"/>
<dbReference type="WBParaSite" id="MBELARI_LOCUS18515.1">
    <property type="protein sequence ID" value="MBELARI_LOCUS18515.1"/>
    <property type="gene ID" value="MBELARI_LOCUS18515"/>
</dbReference>
<evidence type="ECO:0000259" key="4">
    <source>
        <dbReference type="Pfam" id="PF05193"/>
    </source>
</evidence>
<dbReference type="AlphaFoldDB" id="A0AAF3EYA5"/>
<dbReference type="InterPro" id="IPR011249">
    <property type="entry name" value="Metalloenz_LuxS/M16"/>
</dbReference>
<protein>
    <recommendedName>
        <fullName evidence="7">Mitochondrial-processing peptidase subunit alpha</fullName>
    </recommendedName>
</protein>
<dbReference type="Proteomes" id="UP000887575">
    <property type="component" value="Unassembled WGS sequence"/>
</dbReference>
<evidence type="ECO:0000259" key="3">
    <source>
        <dbReference type="Pfam" id="PF00675"/>
    </source>
</evidence>
<feature type="domain" description="Peptidase M16 C-terminal" evidence="4">
    <location>
        <begin position="219"/>
        <end position="422"/>
    </location>
</feature>
<evidence type="ECO:0000256" key="2">
    <source>
        <dbReference type="ARBA" id="ARBA00007261"/>
    </source>
</evidence>
<dbReference type="GO" id="GO:0005739">
    <property type="term" value="C:mitochondrion"/>
    <property type="evidence" value="ECO:0007669"/>
    <property type="project" value="TreeGrafter"/>
</dbReference>